<evidence type="ECO:0000256" key="1">
    <source>
        <dbReference type="PROSITE-ProRule" id="PRU00469"/>
    </source>
</evidence>
<dbReference type="Gene3D" id="2.20.25.10">
    <property type="match status" value="1"/>
</dbReference>
<dbReference type="RefSeq" id="WP_180365860.1">
    <property type="nucleotide sequence ID" value="NZ_FOAK01000003.1"/>
</dbReference>
<gene>
    <name evidence="3" type="ORF">SAMN05216439_1164</name>
</gene>
<dbReference type="SUPFAM" id="SSF57783">
    <property type="entry name" value="Zinc beta-ribbon"/>
    <property type="match status" value="1"/>
</dbReference>
<keyword evidence="1" id="KW-0479">Metal-binding</keyword>
<evidence type="ECO:0000313" key="3">
    <source>
        <dbReference type="EMBL" id="SEK58374.1"/>
    </source>
</evidence>
<evidence type="ECO:0000259" key="2">
    <source>
        <dbReference type="PROSITE" id="PS51134"/>
    </source>
</evidence>
<accession>A0A1H7I7N8</accession>
<dbReference type="AlphaFoldDB" id="A0A1H7I7N8"/>
<keyword evidence="1" id="KW-0862">Zinc</keyword>
<dbReference type="STRING" id="190974.SAMN05216439_1164"/>
<dbReference type="GO" id="GO:0008270">
    <property type="term" value="F:zinc ion binding"/>
    <property type="evidence" value="ECO:0007669"/>
    <property type="project" value="UniProtKB-KW"/>
</dbReference>
<dbReference type="EMBL" id="FOAK01000003">
    <property type="protein sequence ID" value="SEK58374.1"/>
    <property type="molecule type" value="Genomic_DNA"/>
</dbReference>
<dbReference type="Proteomes" id="UP000199506">
    <property type="component" value="Unassembled WGS sequence"/>
</dbReference>
<reference evidence="3 4" key="1">
    <citation type="submission" date="2016-10" db="EMBL/GenBank/DDBJ databases">
        <authorList>
            <person name="de Groot N.N."/>
        </authorList>
    </citation>
    <scope>NUCLEOTIDE SEQUENCE [LARGE SCALE GENOMIC DNA]</scope>
    <source>
        <strain evidence="3 4">DSM 11978</strain>
    </source>
</reference>
<feature type="domain" description="TFIIB-type" evidence="2">
    <location>
        <begin position="12"/>
        <end position="44"/>
    </location>
</feature>
<dbReference type="PROSITE" id="PS51134">
    <property type="entry name" value="ZF_TFIIB"/>
    <property type="match status" value="1"/>
</dbReference>
<sequence>MMNYEYQYKHIPGLRCPECKETKEILYDTHHALIYCRTCGLILFVKKRENVW</sequence>
<proteinExistence type="predicted"/>
<evidence type="ECO:0000313" key="4">
    <source>
        <dbReference type="Proteomes" id="UP000199506"/>
    </source>
</evidence>
<organism evidence="3 4">
    <name type="scientific">Methanobrevibacter gottschalkii</name>
    <dbReference type="NCBI Taxonomy" id="190974"/>
    <lineage>
        <taxon>Archaea</taxon>
        <taxon>Methanobacteriati</taxon>
        <taxon>Methanobacteriota</taxon>
        <taxon>Methanomada group</taxon>
        <taxon>Methanobacteria</taxon>
        <taxon>Methanobacteriales</taxon>
        <taxon>Methanobacteriaceae</taxon>
        <taxon>Methanobrevibacter</taxon>
    </lineage>
</organism>
<protein>
    <recommendedName>
        <fullName evidence="2">TFIIB-type domain-containing protein</fullName>
    </recommendedName>
</protein>
<keyword evidence="1" id="KW-0863">Zinc-finger</keyword>
<dbReference type="InterPro" id="IPR013137">
    <property type="entry name" value="Znf_TFIIB"/>
</dbReference>
<name>A0A1H7I7N8_9EURY</name>